<feature type="domain" description="Transferrin receptor-like dimerisation" evidence="5">
    <location>
        <begin position="705"/>
        <end position="821"/>
    </location>
</feature>
<organism evidence="7 8">
    <name type="scientific">Lagenidium giganteum</name>
    <dbReference type="NCBI Taxonomy" id="4803"/>
    <lineage>
        <taxon>Eukaryota</taxon>
        <taxon>Sar</taxon>
        <taxon>Stramenopiles</taxon>
        <taxon>Oomycota</taxon>
        <taxon>Peronosporomycetes</taxon>
        <taxon>Pythiales</taxon>
        <taxon>Pythiaceae</taxon>
    </lineage>
</organism>
<dbReference type="CDD" id="cd02121">
    <property type="entry name" value="PA_GCPII_like"/>
    <property type="match status" value="1"/>
</dbReference>
<gene>
    <name evidence="7" type="ORF">N0F65_005707</name>
</gene>
<keyword evidence="3" id="KW-1133">Transmembrane helix</keyword>
<dbReference type="AlphaFoldDB" id="A0AAV2ZAK5"/>
<evidence type="ECO:0000259" key="5">
    <source>
        <dbReference type="Pfam" id="PF04253"/>
    </source>
</evidence>
<feature type="domain" description="Peptidase M28" evidence="6">
    <location>
        <begin position="435"/>
        <end position="533"/>
    </location>
</feature>
<dbReference type="InterPro" id="IPR007484">
    <property type="entry name" value="Peptidase_M28"/>
</dbReference>
<dbReference type="SUPFAM" id="SSF52025">
    <property type="entry name" value="PA domain"/>
    <property type="match status" value="1"/>
</dbReference>
<dbReference type="InterPro" id="IPR003137">
    <property type="entry name" value="PA_domain"/>
</dbReference>
<dbReference type="PANTHER" id="PTHR10404">
    <property type="entry name" value="N-ACETYLATED-ALPHA-LINKED ACIDIC DIPEPTIDASE"/>
    <property type="match status" value="1"/>
</dbReference>
<dbReference type="SUPFAM" id="SSF47672">
    <property type="entry name" value="Transferrin receptor-like dimerisation domain"/>
    <property type="match status" value="1"/>
</dbReference>
<dbReference type="InterPro" id="IPR036757">
    <property type="entry name" value="TFR-like_dimer_dom_sf"/>
</dbReference>
<dbReference type="Pfam" id="PF04389">
    <property type="entry name" value="Peptidase_M28"/>
    <property type="match status" value="1"/>
</dbReference>
<evidence type="ECO:0000259" key="6">
    <source>
        <dbReference type="Pfam" id="PF04389"/>
    </source>
</evidence>
<evidence type="ECO:0000313" key="7">
    <source>
        <dbReference type="EMBL" id="DBA03817.1"/>
    </source>
</evidence>
<feature type="region of interest" description="Disordered" evidence="2">
    <location>
        <begin position="112"/>
        <end position="141"/>
    </location>
</feature>
<feature type="non-terminal residue" evidence="7">
    <location>
        <position position="1"/>
    </location>
</feature>
<dbReference type="SUPFAM" id="SSF53187">
    <property type="entry name" value="Zn-dependent exopeptidases"/>
    <property type="match status" value="1"/>
</dbReference>
<dbReference type="InterPro" id="IPR007365">
    <property type="entry name" value="TFR-like_dimer_dom"/>
</dbReference>
<comment type="similarity">
    <text evidence="1">Belongs to the peptidase M28 family. M28B subfamily.</text>
</comment>
<dbReference type="Gene3D" id="1.20.930.40">
    <property type="entry name" value="Transferrin receptor-like, dimerisation domain"/>
    <property type="match status" value="1"/>
</dbReference>
<feature type="compositionally biased region" description="Polar residues" evidence="2">
    <location>
        <begin position="112"/>
        <end position="127"/>
    </location>
</feature>
<name>A0AAV2ZAK5_9STRA</name>
<dbReference type="FunFam" id="3.40.630.10:FF:000078">
    <property type="entry name" value="Glutamate carboxypeptidase 2"/>
    <property type="match status" value="1"/>
</dbReference>
<keyword evidence="3" id="KW-0812">Transmembrane</keyword>
<dbReference type="InterPro" id="IPR046450">
    <property type="entry name" value="PA_dom_sf"/>
</dbReference>
<dbReference type="Proteomes" id="UP001146120">
    <property type="component" value="Unassembled WGS sequence"/>
</dbReference>
<evidence type="ECO:0000313" key="8">
    <source>
        <dbReference type="Proteomes" id="UP001146120"/>
    </source>
</evidence>
<dbReference type="Pfam" id="PF02225">
    <property type="entry name" value="PA"/>
    <property type="match status" value="1"/>
</dbReference>
<dbReference type="InterPro" id="IPR039373">
    <property type="entry name" value="Peptidase_M28B"/>
</dbReference>
<evidence type="ECO:0000256" key="3">
    <source>
        <dbReference type="SAM" id="Phobius"/>
    </source>
</evidence>
<keyword evidence="3" id="KW-0472">Membrane</keyword>
<evidence type="ECO:0000259" key="4">
    <source>
        <dbReference type="Pfam" id="PF02225"/>
    </source>
</evidence>
<comment type="caution">
    <text evidence="7">The sequence shown here is derived from an EMBL/GenBank/DDBJ whole genome shotgun (WGS) entry which is preliminary data.</text>
</comment>
<dbReference type="FunFam" id="3.50.30.30:FF:000008">
    <property type="entry name" value="Glutamate carboxypeptidase 2"/>
    <property type="match status" value="1"/>
</dbReference>
<reference evidence="7" key="1">
    <citation type="submission" date="2022-11" db="EMBL/GenBank/DDBJ databases">
        <authorList>
            <person name="Morgan W.R."/>
            <person name="Tartar A."/>
        </authorList>
    </citation>
    <scope>NUCLEOTIDE SEQUENCE</scope>
    <source>
        <strain evidence="7">ARSEF 373</strain>
    </source>
</reference>
<dbReference type="Pfam" id="PF04253">
    <property type="entry name" value="TFR_dimer"/>
    <property type="match status" value="1"/>
</dbReference>
<accession>A0AAV2ZAK5</accession>
<sequence length="822" mass="88728">RETTCDDPRRMAPPLATVAGTMHSKRKKRAVLSELDPAADSEVYGTFGHAVETEASAKSRPLRQPSFKKQSPGFKVLMGLGVVLMAATFMVTRMQSAPRVVKEGASASGLLRSTESMGAVSRTQAEEGTSEDEPASSVSEVEKTFLDGVSRDKLKEFLHAYASVPHPAGTKQDYKTAVFTAKQLESFGISARIKEYYTLLSVPIRQRVAIVEPAGAARELNLTEGPVEGDQCTKDATAVPPFLAYAASGNATQSIVYVNYGTPEDFKWLEQQGIALAGKIALARYGKNFRGLKVMLAEQHHMAGVLIYSDPSDDGFGRGETYPKGSWRPGGSFQRGSSQFLSLYAGDPLTPGYASTAHAPRLSTEELTVIPHIPATVLSYDQAIHILESLGGTKAPDNWQGGLVLANGYHVGDDEATVVSLDLQIDNKVGPIWDVIGTIRGAVEPDHQVIIGNHRDAWVCGAVDPSSGSAVMLELARNLGQLLKTGWRPRRTIVLGSWDGEEYGLLGSTEFAEDNAEQLKAGAVAYLNVDNVHGALVGAAGTPSIAEFLHQTAKAVPANAFDGKPIEEKTLYDQWVAQSARRIKANGGNTGRTLGPDHLINLLGSGTDFTAFYQHLGIISANLQFSQNDGPYGVYHSTMDSLNYVENFADPLYATQDTAAKWWGLLTLRLADSIVLPFDFTTYGLVMHEDLNDFESQATTAGLDVDFSNLRSAISLFSAHSELFHARVAEFLNSGGEKDGEASQAWNHMLVTLERQLLCDEGLPHRKWFKHVIFGPGFFEGYAGTAFPGIADGLAFNDPAAAIQTHVDDVARIIEAAADYLV</sequence>
<evidence type="ECO:0000256" key="1">
    <source>
        <dbReference type="ARBA" id="ARBA00005634"/>
    </source>
</evidence>
<dbReference type="Gene3D" id="3.50.30.30">
    <property type="match status" value="1"/>
</dbReference>
<protein>
    <recommendedName>
        <fullName evidence="9">Glutamate carboxypeptidase</fullName>
    </recommendedName>
</protein>
<feature type="transmembrane region" description="Helical" evidence="3">
    <location>
        <begin position="73"/>
        <end position="92"/>
    </location>
</feature>
<proteinExistence type="inferred from homology"/>
<dbReference type="Gene3D" id="3.40.630.10">
    <property type="entry name" value="Zn peptidases"/>
    <property type="match status" value="1"/>
</dbReference>
<feature type="domain" description="PA" evidence="4">
    <location>
        <begin position="253"/>
        <end position="336"/>
    </location>
</feature>
<dbReference type="PANTHER" id="PTHR10404:SF46">
    <property type="entry name" value="VACUOLAR PROTEIN SORTING-ASSOCIATED PROTEIN 70"/>
    <property type="match status" value="1"/>
</dbReference>
<dbReference type="EMBL" id="DAKRPA010000015">
    <property type="protein sequence ID" value="DBA03817.1"/>
    <property type="molecule type" value="Genomic_DNA"/>
</dbReference>
<evidence type="ECO:0008006" key="9">
    <source>
        <dbReference type="Google" id="ProtNLM"/>
    </source>
</evidence>
<keyword evidence="8" id="KW-1185">Reference proteome</keyword>
<evidence type="ECO:0000256" key="2">
    <source>
        <dbReference type="SAM" id="MobiDB-lite"/>
    </source>
</evidence>
<reference evidence="7" key="2">
    <citation type="journal article" date="2023" name="Microbiol Resour">
        <title>Decontamination and Annotation of the Draft Genome Sequence of the Oomycete Lagenidium giganteum ARSEF 373.</title>
        <authorList>
            <person name="Morgan W.R."/>
            <person name="Tartar A."/>
        </authorList>
    </citation>
    <scope>NUCLEOTIDE SEQUENCE</scope>
    <source>
        <strain evidence="7">ARSEF 373</strain>
    </source>
</reference>
<dbReference type="GO" id="GO:0004180">
    <property type="term" value="F:carboxypeptidase activity"/>
    <property type="evidence" value="ECO:0007669"/>
    <property type="project" value="TreeGrafter"/>
</dbReference>
<dbReference type="CDD" id="cd08022">
    <property type="entry name" value="M28_PSMA_like"/>
    <property type="match status" value="1"/>
</dbReference>